<name>A0AAN7ZAR0_9PEZI</name>
<protein>
    <submittedName>
        <fullName evidence="1">Uncharacterized protein</fullName>
    </submittedName>
</protein>
<dbReference type="EMBL" id="JAWHQM010000077">
    <property type="protein sequence ID" value="KAK5636757.1"/>
    <property type="molecule type" value="Genomic_DNA"/>
</dbReference>
<accession>A0AAN7ZAR0</accession>
<keyword evidence="2" id="KW-1185">Reference proteome</keyword>
<evidence type="ECO:0000313" key="1">
    <source>
        <dbReference type="EMBL" id="KAK5636757.1"/>
    </source>
</evidence>
<reference evidence="1 2" key="1">
    <citation type="submission" date="2023-10" db="EMBL/GenBank/DDBJ databases">
        <title>Draft genome sequence of Xylaria bambusicola isolate GMP-LS, the root and basal stem rot pathogen of sugarcane in Indonesia.</title>
        <authorList>
            <person name="Selvaraj P."/>
            <person name="Muralishankar V."/>
            <person name="Muruganantham S."/>
            <person name="Sp S."/>
            <person name="Haryani S."/>
            <person name="Lau K.J.X."/>
            <person name="Naqvi N.I."/>
        </authorList>
    </citation>
    <scope>NUCLEOTIDE SEQUENCE [LARGE SCALE GENOMIC DNA]</scope>
    <source>
        <strain evidence="1">GMP-LS</strain>
    </source>
</reference>
<proteinExistence type="predicted"/>
<organism evidence="1 2">
    <name type="scientific">Xylaria bambusicola</name>
    <dbReference type="NCBI Taxonomy" id="326684"/>
    <lineage>
        <taxon>Eukaryota</taxon>
        <taxon>Fungi</taxon>
        <taxon>Dikarya</taxon>
        <taxon>Ascomycota</taxon>
        <taxon>Pezizomycotina</taxon>
        <taxon>Sordariomycetes</taxon>
        <taxon>Xylariomycetidae</taxon>
        <taxon>Xylariales</taxon>
        <taxon>Xylariaceae</taxon>
        <taxon>Xylaria</taxon>
    </lineage>
</organism>
<dbReference type="Proteomes" id="UP001305414">
    <property type="component" value="Unassembled WGS sequence"/>
</dbReference>
<evidence type="ECO:0000313" key="2">
    <source>
        <dbReference type="Proteomes" id="UP001305414"/>
    </source>
</evidence>
<sequence length="90" mass="9554">MGMERLNNGGGDVFGSDHGLDLGCELRNVVRRGRSLGFDLVGLVMRCAGGGARVHGDVICLGRHDGWNVVFGVVEMEIAKDWMHAVCGAA</sequence>
<comment type="caution">
    <text evidence="1">The sequence shown here is derived from an EMBL/GenBank/DDBJ whole genome shotgun (WGS) entry which is preliminary data.</text>
</comment>
<dbReference type="AlphaFoldDB" id="A0AAN7ZAR0"/>
<gene>
    <name evidence="1" type="ORF">RRF57_012469</name>
</gene>